<dbReference type="InterPro" id="IPR050066">
    <property type="entry name" value="UvrABC_protein_C"/>
</dbReference>
<protein>
    <submittedName>
        <fullName evidence="3">UvrB/UvrC motif-containing protein</fullName>
    </submittedName>
</protein>
<comment type="caution">
    <text evidence="3">The sequence shown here is derived from an EMBL/GenBank/DDBJ whole genome shotgun (WGS) entry which is preliminary data.</text>
</comment>
<dbReference type="RefSeq" id="WP_187005417.1">
    <property type="nucleotide sequence ID" value="NZ_JACRWD010000001.1"/>
</dbReference>
<dbReference type="SUPFAM" id="SSF82771">
    <property type="entry name" value="GIY-YIG endonuclease"/>
    <property type="match status" value="1"/>
</dbReference>
<evidence type="ECO:0000313" key="4">
    <source>
        <dbReference type="Proteomes" id="UP000611796"/>
    </source>
</evidence>
<dbReference type="Proteomes" id="UP000611796">
    <property type="component" value="Unassembled WGS sequence"/>
</dbReference>
<feature type="domain" description="GIY-YIG" evidence="2">
    <location>
        <begin position="12"/>
        <end position="91"/>
    </location>
</feature>
<dbReference type="InterPro" id="IPR035901">
    <property type="entry name" value="GIY-YIG_endonuc_sf"/>
</dbReference>
<evidence type="ECO:0000259" key="1">
    <source>
        <dbReference type="PROSITE" id="PS50151"/>
    </source>
</evidence>
<dbReference type="InterPro" id="IPR047296">
    <property type="entry name" value="GIY-YIG_UvrC_Cho"/>
</dbReference>
<name>A0ABR7K1X0_9FIRM</name>
<dbReference type="Gene3D" id="3.40.1440.10">
    <property type="entry name" value="GIY-YIG endonuclease"/>
    <property type="match status" value="1"/>
</dbReference>
<dbReference type="SMART" id="SM00465">
    <property type="entry name" value="GIYc"/>
    <property type="match status" value="1"/>
</dbReference>
<dbReference type="PANTHER" id="PTHR30562:SF1">
    <property type="entry name" value="UVRABC SYSTEM PROTEIN C"/>
    <property type="match status" value="1"/>
</dbReference>
<dbReference type="Pfam" id="PF02151">
    <property type="entry name" value="UVR"/>
    <property type="match status" value="1"/>
</dbReference>
<sequence>MKLNEKVKKLPETSGVYLMKDKDGNVIYIGKSKCLKNRVSQYFTPSYAPSKKITKMISFINDIEIITTDTELDALILECRLIKMIKPMYNTLMNNDKRYAYIKVNIDKEYPDIECTLQKTDDNLYFGPYTSVSKLEEIVNILRKYFKIRSCNRYMKQKGCINYDLGFCIAPCKFNDKKSYNFFIEKLINTLNGKDYSIINDLNKEMQEATKALNFEKAIKYRNDIESIKTIIYKSEAINYIKENKAILAKVNIDSFKSKLYILNGIEVFYSKLVKNEKLKDNNLKNELSKHINKSLNNNKKIYKNYIKKEKLDMSNIIYSYLNYSKDCNYIKIDKLNVDYCIKVICR</sequence>
<keyword evidence="4" id="KW-1185">Reference proteome</keyword>
<evidence type="ECO:0000313" key="3">
    <source>
        <dbReference type="EMBL" id="MBC6003103.1"/>
    </source>
</evidence>
<organism evidence="3 4">
    <name type="scientific">Paeniclostridium hominis</name>
    <dbReference type="NCBI Taxonomy" id="2764329"/>
    <lineage>
        <taxon>Bacteria</taxon>
        <taxon>Bacillati</taxon>
        <taxon>Bacillota</taxon>
        <taxon>Clostridia</taxon>
        <taxon>Peptostreptococcales</taxon>
        <taxon>Peptostreptococcaceae</taxon>
        <taxon>Paeniclostridium</taxon>
    </lineage>
</organism>
<dbReference type="SUPFAM" id="SSF46600">
    <property type="entry name" value="C-terminal UvrC-binding domain of UvrB"/>
    <property type="match status" value="1"/>
</dbReference>
<dbReference type="PANTHER" id="PTHR30562">
    <property type="entry name" value="UVRC/OXIDOREDUCTASE"/>
    <property type="match status" value="1"/>
</dbReference>
<dbReference type="Gene3D" id="4.10.860.10">
    <property type="entry name" value="UVR domain"/>
    <property type="match status" value="1"/>
</dbReference>
<accession>A0ABR7K1X0</accession>
<dbReference type="PROSITE" id="PS50151">
    <property type="entry name" value="UVR"/>
    <property type="match status" value="1"/>
</dbReference>
<dbReference type="EMBL" id="JACRWD010000001">
    <property type="protein sequence ID" value="MBC6003103.1"/>
    <property type="molecule type" value="Genomic_DNA"/>
</dbReference>
<dbReference type="Pfam" id="PF01541">
    <property type="entry name" value="GIY-YIG"/>
    <property type="match status" value="1"/>
</dbReference>
<dbReference type="CDD" id="cd10434">
    <property type="entry name" value="GIY-YIG_UvrC_Cho"/>
    <property type="match status" value="1"/>
</dbReference>
<evidence type="ECO:0000259" key="2">
    <source>
        <dbReference type="PROSITE" id="PS50164"/>
    </source>
</evidence>
<dbReference type="PROSITE" id="PS50164">
    <property type="entry name" value="GIY_YIG"/>
    <property type="match status" value="1"/>
</dbReference>
<feature type="domain" description="UVR" evidence="1">
    <location>
        <begin position="196"/>
        <end position="231"/>
    </location>
</feature>
<reference evidence="3 4" key="1">
    <citation type="submission" date="2020-08" db="EMBL/GenBank/DDBJ databases">
        <authorList>
            <person name="Liu C."/>
            <person name="Sun Q."/>
        </authorList>
    </citation>
    <scope>NUCLEOTIDE SEQUENCE [LARGE SCALE GENOMIC DNA]</scope>
    <source>
        <strain evidence="3 4">NSJ-45</strain>
    </source>
</reference>
<dbReference type="InterPro" id="IPR000305">
    <property type="entry name" value="GIY-YIG_endonuc"/>
</dbReference>
<gene>
    <name evidence="3" type="ORF">H8891_04760</name>
</gene>
<dbReference type="InterPro" id="IPR036876">
    <property type="entry name" value="UVR_dom_sf"/>
</dbReference>
<dbReference type="InterPro" id="IPR001943">
    <property type="entry name" value="UVR_dom"/>
</dbReference>
<proteinExistence type="predicted"/>